<accession>A0ABW9JDV6</accession>
<name>A0ABW9JDV6_9SPHI</name>
<feature type="transmembrane region" description="Helical" evidence="1">
    <location>
        <begin position="173"/>
        <end position="192"/>
    </location>
</feature>
<dbReference type="EMBL" id="SRMP02000003">
    <property type="protein sequence ID" value="MFN0290584.1"/>
    <property type="molecule type" value="Genomic_DNA"/>
</dbReference>
<feature type="transmembrane region" description="Helical" evidence="1">
    <location>
        <begin position="105"/>
        <end position="131"/>
    </location>
</feature>
<keyword evidence="1" id="KW-1133">Transmembrane helix</keyword>
<evidence type="ECO:0000313" key="2">
    <source>
        <dbReference type="EMBL" id="MFN0290584.1"/>
    </source>
</evidence>
<proteinExistence type="predicted"/>
<feature type="transmembrane region" description="Helical" evidence="1">
    <location>
        <begin position="58"/>
        <end position="77"/>
    </location>
</feature>
<keyword evidence="1" id="KW-0472">Membrane</keyword>
<keyword evidence="3" id="KW-1185">Reference proteome</keyword>
<feature type="transmembrane region" description="Helical" evidence="1">
    <location>
        <begin position="20"/>
        <end position="38"/>
    </location>
</feature>
<dbReference type="Proteomes" id="UP001517367">
    <property type="component" value="Unassembled WGS sequence"/>
</dbReference>
<evidence type="ECO:0000313" key="3">
    <source>
        <dbReference type="Proteomes" id="UP001517367"/>
    </source>
</evidence>
<dbReference type="RefSeq" id="WP_138729806.1">
    <property type="nucleotide sequence ID" value="NZ_SRMP02000003.1"/>
</dbReference>
<gene>
    <name evidence="2" type="ORF">E5L68_004235</name>
</gene>
<feature type="transmembrane region" description="Helical" evidence="1">
    <location>
        <begin position="143"/>
        <end position="166"/>
    </location>
</feature>
<reference evidence="2 3" key="1">
    <citation type="submission" date="2024-12" db="EMBL/GenBank/DDBJ databases">
        <authorList>
            <person name="Hu S."/>
        </authorList>
    </citation>
    <scope>NUCLEOTIDE SEQUENCE [LARGE SCALE GENOMIC DNA]</scope>
    <source>
        <strain evidence="2 3">P-25</strain>
    </source>
</reference>
<comment type="caution">
    <text evidence="2">The sequence shown here is derived from an EMBL/GenBank/DDBJ whole genome shotgun (WGS) entry which is preliminary data.</text>
</comment>
<keyword evidence="1" id="KW-0812">Transmembrane</keyword>
<sequence length="372" mass="42067">MIYAEILKLIKNREIAATGMLWLVVSAILFYLLRFSFVNPKVYAVFDNQAPYVIYQHAFLKKILFLANILLVIALLIQQKLNSAKILERKKTLPIKSSEFQSYELLAVQIVGCGLIVIATTLSLVMIYLQFAFKETLLEVAPIGLTFLGFSLLTSACVISIFFTLIRMFSNQMMATAFCLLLCLISAAAKVFPVQWGAAMVPQSLANLGHTFFYILLCLLLILLPFAKAILQSNNFFKIVFAGLFFLIGCAQNPKNNIENQFTPKINIVYIAFSLECNVCDDEVMALSKSTRLNFEKIAFVSVDGEKEIEAYTKSKKVDPRIKFNIVSKKEFKDIFGTMSFPQAVVLKQRQKVKLSQEVLKKENLESYVDKL</sequence>
<protein>
    <submittedName>
        <fullName evidence="2">Uncharacterized protein</fullName>
    </submittedName>
</protein>
<feature type="transmembrane region" description="Helical" evidence="1">
    <location>
        <begin position="212"/>
        <end position="231"/>
    </location>
</feature>
<evidence type="ECO:0000256" key="1">
    <source>
        <dbReference type="SAM" id="Phobius"/>
    </source>
</evidence>
<organism evidence="2 3">
    <name type="scientific">Pedobacter helvus</name>
    <dbReference type="NCBI Taxonomy" id="2563444"/>
    <lineage>
        <taxon>Bacteria</taxon>
        <taxon>Pseudomonadati</taxon>
        <taxon>Bacteroidota</taxon>
        <taxon>Sphingobacteriia</taxon>
        <taxon>Sphingobacteriales</taxon>
        <taxon>Sphingobacteriaceae</taxon>
        <taxon>Pedobacter</taxon>
    </lineage>
</organism>